<organism evidence="2 3">
    <name type="scientific">Mesorhizobium metallidurans STM 2683</name>
    <dbReference type="NCBI Taxonomy" id="1297569"/>
    <lineage>
        <taxon>Bacteria</taxon>
        <taxon>Pseudomonadati</taxon>
        <taxon>Pseudomonadota</taxon>
        <taxon>Alphaproteobacteria</taxon>
        <taxon>Hyphomicrobiales</taxon>
        <taxon>Phyllobacteriaceae</taxon>
        <taxon>Mesorhizobium</taxon>
    </lineage>
</organism>
<keyword evidence="3" id="KW-1185">Reference proteome</keyword>
<reference evidence="2 3" key="1">
    <citation type="submission" date="2013-02" db="EMBL/GenBank/DDBJ databases">
        <authorList>
            <person name="Genoscope - CEA"/>
        </authorList>
    </citation>
    <scope>NUCLEOTIDE SEQUENCE [LARGE SCALE GENOMIC DNA]</scope>
    <source>
        <strain evidence="2 3">STM 2683</strain>
    </source>
</reference>
<comment type="caution">
    <text evidence="2">The sequence shown here is derived from an EMBL/GenBank/DDBJ whole genome shotgun (WGS) entry which is preliminary data.</text>
</comment>
<dbReference type="AlphaFoldDB" id="M5ETK3"/>
<feature type="domain" description="Ribbon-helix-helix" evidence="1">
    <location>
        <begin position="16"/>
        <end position="38"/>
    </location>
</feature>
<dbReference type="eggNOG" id="COG4321">
    <property type="taxonomic scope" value="Bacteria"/>
</dbReference>
<dbReference type="Pfam" id="PF13467">
    <property type="entry name" value="RHH_4"/>
    <property type="match status" value="1"/>
</dbReference>
<accession>M5ETK3</accession>
<dbReference type="Gene3D" id="1.10.3990.20">
    <property type="entry name" value="protein bp1543"/>
    <property type="match status" value="1"/>
</dbReference>
<dbReference type="EMBL" id="CAUM01000003">
    <property type="protein sequence ID" value="CCV03011.1"/>
    <property type="molecule type" value="Genomic_DNA"/>
</dbReference>
<name>M5ETK3_9HYPH</name>
<proteinExistence type="predicted"/>
<dbReference type="InterPro" id="IPR027373">
    <property type="entry name" value="RHH_dom"/>
</dbReference>
<sequence>MCKVYARQDPEGYRQTNRSVRVAGHSTSIQLEAAFWTSRRNCREPGSVNAEIYLQAL</sequence>
<dbReference type="Proteomes" id="UP000012062">
    <property type="component" value="Unassembled WGS sequence"/>
</dbReference>
<evidence type="ECO:0000313" key="2">
    <source>
        <dbReference type="EMBL" id="CCV03011.1"/>
    </source>
</evidence>
<protein>
    <recommendedName>
        <fullName evidence="1">Ribbon-helix-helix domain-containing protein</fullName>
    </recommendedName>
</protein>
<dbReference type="STRING" id="1297569.MESS2_1000025"/>
<gene>
    <name evidence="2" type="ORF">MESS2_1000025</name>
</gene>
<evidence type="ECO:0000313" key="3">
    <source>
        <dbReference type="Proteomes" id="UP000012062"/>
    </source>
</evidence>
<evidence type="ECO:0000259" key="1">
    <source>
        <dbReference type="Pfam" id="PF13467"/>
    </source>
</evidence>
<dbReference type="InterPro" id="IPR038268">
    <property type="entry name" value="RHH_sf"/>
</dbReference>